<evidence type="ECO:0000313" key="2">
    <source>
        <dbReference type="Proteomes" id="UP001062846"/>
    </source>
</evidence>
<organism evidence="1 2">
    <name type="scientific">Rhododendron molle</name>
    <name type="common">Chinese azalea</name>
    <name type="synonym">Azalea mollis</name>
    <dbReference type="NCBI Taxonomy" id="49168"/>
    <lineage>
        <taxon>Eukaryota</taxon>
        <taxon>Viridiplantae</taxon>
        <taxon>Streptophyta</taxon>
        <taxon>Embryophyta</taxon>
        <taxon>Tracheophyta</taxon>
        <taxon>Spermatophyta</taxon>
        <taxon>Magnoliopsida</taxon>
        <taxon>eudicotyledons</taxon>
        <taxon>Gunneridae</taxon>
        <taxon>Pentapetalae</taxon>
        <taxon>asterids</taxon>
        <taxon>Ericales</taxon>
        <taxon>Ericaceae</taxon>
        <taxon>Ericoideae</taxon>
        <taxon>Rhodoreae</taxon>
        <taxon>Rhododendron</taxon>
    </lineage>
</organism>
<evidence type="ECO:0000313" key="1">
    <source>
        <dbReference type="EMBL" id="KAI8527869.1"/>
    </source>
</evidence>
<accession>A0ACC0LHM5</accession>
<keyword evidence="2" id="KW-1185">Reference proteome</keyword>
<dbReference type="Proteomes" id="UP001062846">
    <property type="component" value="Chromosome 12"/>
</dbReference>
<protein>
    <submittedName>
        <fullName evidence="1">Uncharacterized protein</fullName>
    </submittedName>
</protein>
<dbReference type="EMBL" id="CM046399">
    <property type="protein sequence ID" value="KAI8527869.1"/>
    <property type="molecule type" value="Genomic_DNA"/>
</dbReference>
<proteinExistence type="predicted"/>
<reference evidence="1" key="1">
    <citation type="submission" date="2022-02" db="EMBL/GenBank/DDBJ databases">
        <title>Plant Genome Project.</title>
        <authorList>
            <person name="Zhang R.-G."/>
        </authorList>
    </citation>
    <scope>NUCLEOTIDE SEQUENCE</scope>
    <source>
        <strain evidence="1">AT1</strain>
    </source>
</reference>
<gene>
    <name evidence="1" type="ORF">RHMOL_Rhmol12G0107300</name>
</gene>
<comment type="caution">
    <text evidence="1">The sequence shown here is derived from an EMBL/GenBank/DDBJ whole genome shotgun (WGS) entry which is preliminary data.</text>
</comment>
<name>A0ACC0LHM5_RHOML</name>
<sequence length="214" mass="23190">MASASPCYYYSLIIVTQLLVICVAQEKICPFEYVYQLGDSISDTGHLICVGPIGAFAAARLPYGETIFHRPTCRRSDGLLIIDFFAVALQLPLLNPYLDRNALFDHGANFAVAGSTALDTSFLAAARGIQPLVIDISLSTQLKWFKTLLTSTCPSPAECGLKLRRALIFMGEIGGDDFNYAFSQGKSIQELQDLVPDVVGANITNAVRVSLNCS</sequence>